<dbReference type="Proteomes" id="UP000054598">
    <property type="component" value="Unassembled WGS sequence"/>
</dbReference>
<keyword evidence="1" id="KW-0805">Transcription regulation</keyword>
<sequence>MQQDGPAGIPLPDPSGVIGDWYRSRFLCERARARERNTPGDGAYESAEKVYAVSFQISLKQEDDAVTEKRECREETLPLPPEVEESLCRCGGIAGLTGQLPGDDLLVRESALFRALADPLRLKILAMLAVQPLCVCVIKAVLGIADSKLSYHLSVLKKTGLIAGEAQGNWIIYRLTADGTARARQVIGDAGSRRTG</sequence>
<dbReference type="InterPro" id="IPR051011">
    <property type="entry name" value="Metal_resp_trans_reg"/>
</dbReference>
<proteinExistence type="predicted"/>
<dbReference type="PROSITE" id="PS50987">
    <property type="entry name" value="HTH_ARSR_2"/>
    <property type="match status" value="1"/>
</dbReference>
<dbReference type="PATRIC" id="fig|2198.3.peg.1442"/>
<dbReference type="EMBL" id="LGHE01000185">
    <property type="protein sequence ID" value="KUL00251.1"/>
    <property type="molecule type" value="Genomic_DNA"/>
</dbReference>
<evidence type="ECO:0000259" key="4">
    <source>
        <dbReference type="PROSITE" id="PS50987"/>
    </source>
</evidence>
<dbReference type="InterPro" id="IPR036388">
    <property type="entry name" value="WH-like_DNA-bd_sf"/>
</dbReference>
<dbReference type="PRINTS" id="PR00778">
    <property type="entry name" value="HTHARSR"/>
</dbReference>
<dbReference type="SUPFAM" id="SSF46785">
    <property type="entry name" value="Winged helix' DNA-binding domain"/>
    <property type="match status" value="1"/>
</dbReference>
<comment type="caution">
    <text evidence="5">The sequence shown here is derived from an EMBL/GenBank/DDBJ whole genome shotgun (WGS) entry which is preliminary data.</text>
</comment>
<keyword evidence="3" id="KW-0804">Transcription</keyword>
<evidence type="ECO:0000313" key="5">
    <source>
        <dbReference type="EMBL" id="KUK61399.1"/>
    </source>
</evidence>
<dbReference type="AlphaFoldDB" id="A0A101GN21"/>
<dbReference type="PANTHER" id="PTHR43132:SF2">
    <property type="entry name" value="ARSENICAL RESISTANCE OPERON REPRESSOR ARSR-RELATED"/>
    <property type="match status" value="1"/>
</dbReference>
<evidence type="ECO:0000313" key="6">
    <source>
        <dbReference type="EMBL" id="KUL00251.1"/>
    </source>
</evidence>
<name>A0A101GN21_9EURY</name>
<dbReference type="Proteomes" id="UP000054323">
    <property type="component" value="Unassembled WGS sequence"/>
</dbReference>
<evidence type="ECO:0000256" key="2">
    <source>
        <dbReference type="ARBA" id="ARBA00023125"/>
    </source>
</evidence>
<evidence type="ECO:0000256" key="3">
    <source>
        <dbReference type="ARBA" id="ARBA00023163"/>
    </source>
</evidence>
<dbReference type="PANTHER" id="PTHR43132">
    <property type="entry name" value="ARSENICAL RESISTANCE OPERON REPRESSOR ARSR-RELATED"/>
    <property type="match status" value="1"/>
</dbReference>
<evidence type="ECO:0000313" key="8">
    <source>
        <dbReference type="Proteomes" id="UP000054598"/>
    </source>
</evidence>
<dbReference type="InterPro" id="IPR001845">
    <property type="entry name" value="HTH_ArsR_DNA-bd_dom"/>
</dbReference>
<dbReference type="GO" id="GO:0003677">
    <property type="term" value="F:DNA binding"/>
    <property type="evidence" value="ECO:0007669"/>
    <property type="project" value="UniProtKB-KW"/>
</dbReference>
<dbReference type="GO" id="GO:0003700">
    <property type="term" value="F:DNA-binding transcription factor activity"/>
    <property type="evidence" value="ECO:0007669"/>
    <property type="project" value="InterPro"/>
</dbReference>
<dbReference type="Gene3D" id="1.10.10.10">
    <property type="entry name" value="Winged helix-like DNA-binding domain superfamily/Winged helix DNA-binding domain"/>
    <property type="match status" value="1"/>
</dbReference>
<dbReference type="NCBIfam" id="NF033788">
    <property type="entry name" value="HTH_metalloreg"/>
    <property type="match status" value="1"/>
</dbReference>
<gene>
    <name evidence="5" type="ORF">XD82_1128</name>
    <name evidence="6" type="ORF">XE10_1490</name>
</gene>
<dbReference type="InterPro" id="IPR011991">
    <property type="entry name" value="ArsR-like_HTH"/>
</dbReference>
<dbReference type="Pfam" id="PF01022">
    <property type="entry name" value="HTH_5"/>
    <property type="match status" value="1"/>
</dbReference>
<evidence type="ECO:0000313" key="7">
    <source>
        <dbReference type="Proteomes" id="UP000054323"/>
    </source>
</evidence>
<keyword evidence="2" id="KW-0238">DNA-binding</keyword>
<protein>
    <submittedName>
        <fullName evidence="5">Regulatory protein, ArsR</fullName>
    </submittedName>
</protein>
<dbReference type="CDD" id="cd00090">
    <property type="entry name" value="HTH_ARSR"/>
    <property type="match status" value="1"/>
</dbReference>
<evidence type="ECO:0000256" key="1">
    <source>
        <dbReference type="ARBA" id="ARBA00023015"/>
    </source>
</evidence>
<dbReference type="SMART" id="SM00418">
    <property type="entry name" value="HTH_ARSR"/>
    <property type="match status" value="1"/>
</dbReference>
<reference evidence="5" key="1">
    <citation type="journal article" date="2015" name="MBio">
        <title>Genome-resolved metagenomic analysis reveals roles for candidate phyla and other microbial community members in biogeochemical transformations in oil reservoirs.</title>
        <authorList>
            <person name="Hu P."/>
            <person name="Tom L."/>
            <person name="Singh A."/>
            <person name="Thomas B.C."/>
            <person name="Baker B.J."/>
            <person name="Piceno Y.M."/>
            <person name="Andersen G.L."/>
            <person name="Banfield J.F."/>
        </authorList>
    </citation>
    <scope>NUCLEOTIDE SEQUENCE [LARGE SCALE GENOMIC DNA]</scope>
    <source>
        <strain evidence="5">62_101</strain>
        <strain evidence="6">63_41</strain>
    </source>
</reference>
<organism evidence="5 7">
    <name type="scientific">Methanoculleus marisnigri</name>
    <dbReference type="NCBI Taxonomy" id="2198"/>
    <lineage>
        <taxon>Archaea</taxon>
        <taxon>Methanobacteriati</taxon>
        <taxon>Methanobacteriota</taxon>
        <taxon>Stenosarchaea group</taxon>
        <taxon>Methanomicrobia</taxon>
        <taxon>Methanomicrobiales</taxon>
        <taxon>Methanomicrobiaceae</taxon>
        <taxon>Methanoculleus</taxon>
    </lineage>
</organism>
<reference evidence="7 8" key="2">
    <citation type="journal article" date="2015" name="MBio">
        <title>Genome-Resolved Metagenomic Analysis Reveals Roles for Candidate Phyla and Other Microbial Community Members in Biogeochemical Transformations in Oil Reservoirs.</title>
        <authorList>
            <person name="Hu P."/>
            <person name="Tom L."/>
            <person name="Singh A."/>
            <person name="Thomas B.C."/>
            <person name="Baker B.J."/>
            <person name="Piceno Y.M."/>
            <person name="Andersen G.L."/>
            <person name="Banfield J.F."/>
        </authorList>
    </citation>
    <scope>NUCLEOTIDE SEQUENCE [LARGE SCALE GENOMIC DNA]</scope>
</reference>
<dbReference type="EMBL" id="LGGD01000135">
    <property type="protein sequence ID" value="KUK61399.1"/>
    <property type="molecule type" value="Genomic_DNA"/>
</dbReference>
<accession>A0A101GN21</accession>
<feature type="domain" description="HTH arsR-type" evidence="4">
    <location>
        <begin position="101"/>
        <end position="195"/>
    </location>
</feature>
<dbReference type="InterPro" id="IPR036390">
    <property type="entry name" value="WH_DNA-bd_sf"/>
</dbReference>